<dbReference type="Proteomes" id="UP001209713">
    <property type="component" value="Unassembled WGS sequence"/>
</dbReference>
<keyword evidence="1" id="KW-1133">Transmembrane helix</keyword>
<comment type="caution">
    <text evidence="2">The sequence shown here is derived from an EMBL/GenBank/DDBJ whole genome shotgun (WGS) entry which is preliminary data.</text>
</comment>
<accession>A0ABT2YP07</accession>
<feature type="transmembrane region" description="Helical" evidence="1">
    <location>
        <begin position="12"/>
        <end position="32"/>
    </location>
</feature>
<evidence type="ECO:0000313" key="2">
    <source>
        <dbReference type="EMBL" id="MCV2401617.1"/>
    </source>
</evidence>
<evidence type="ECO:0000313" key="3">
    <source>
        <dbReference type="Proteomes" id="UP001209713"/>
    </source>
</evidence>
<dbReference type="RefSeq" id="WP_263528991.1">
    <property type="nucleotide sequence ID" value="NZ_JAOVZB010000001.1"/>
</dbReference>
<keyword evidence="3" id="KW-1185">Reference proteome</keyword>
<dbReference type="EMBL" id="JAOVZB010000001">
    <property type="protein sequence ID" value="MCV2401617.1"/>
    <property type="molecule type" value="Genomic_DNA"/>
</dbReference>
<organism evidence="2 3">
    <name type="scientific">Marinomonas sargassi</name>
    <dbReference type="NCBI Taxonomy" id="2984494"/>
    <lineage>
        <taxon>Bacteria</taxon>
        <taxon>Pseudomonadati</taxon>
        <taxon>Pseudomonadota</taxon>
        <taxon>Gammaproteobacteria</taxon>
        <taxon>Oceanospirillales</taxon>
        <taxon>Oceanospirillaceae</taxon>
        <taxon>Marinomonas</taxon>
    </lineage>
</organism>
<gene>
    <name evidence="2" type="ORF">OFY17_01855</name>
</gene>
<keyword evidence="1" id="KW-0812">Transmembrane</keyword>
<keyword evidence="1" id="KW-0472">Membrane</keyword>
<protein>
    <submittedName>
        <fullName evidence="2">DUF2125 domain-containing protein</fullName>
    </submittedName>
</protein>
<reference evidence="2 3" key="1">
    <citation type="submission" date="2022-10" db="EMBL/GenBank/DDBJ databases">
        <title>Marinomonas transparenta sp. nov. and Marinomonas sargassi sp. nov., isolated from marine alga (Sargassum natans (L.) Gaillon).</title>
        <authorList>
            <person name="Wang Y."/>
        </authorList>
    </citation>
    <scope>NUCLEOTIDE SEQUENCE [LARGE SCALE GENOMIC DNA]</scope>
    <source>
        <strain evidence="2 3">C2222</strain>
    </source>
</reference>
<sequence length="307" mass="34546">MNNTNTLDFKAGTFFIKVLMVICVATLLIYLAKHFGTQYAEDKVRERLEASGLSPFVHYESLHFNPFELEASLDNVSLGLKDTPWLRLSRITLDYHPTQPTHLDIEFWIQHSPAETLSRDTQYWMRKVGINSLLGKGSLSANIEDKQITSQLHLDIKDAGRTTITSDIKMLNQNISLFELRNDLLVSMAMGQPAGVFIIHGDAIEMRSAQIQYEDMGLAKNTLPQPFSLSTIQRSINQLGFAEYGSAELFKISQTTQDFLQSEGKSLMLDISPVSPITLKDMALFAYDNQLFQGANMSLTTSPTNKR</sequence>
<evidence type="ECO:0000256" key="1">
    <source>
        <dbReference type="SAM" id="Phobius"/>
    </source>
</evidence>
<name>A0ABT2YP07_9GAMM</name>
<proteinExistence type="predicted"/>